<evidence type="ECO:0000313" key="10">
    <source>
        <dbReference type="Proteomes" id="UP000664385"/>
    </source>
</evidence>
<proteinExistence type="inferred from homology"/>
<comment type="caution">
    <text evidence="9">The sequence shown here is derived from an EMBL/GenBank/DDBJ whole genome shotgun (WGS) entry which is preliminary data.</text>
</comment>
<dbReference type="GO" id="GO:0046872">
    <property type="term" value="F:metal ion binding"/>
    <property type="evidence" value="ECO:0007669"/>
    <property type="project" value="UniProtKB-KW"/>
</dbReference>
<dbReference type="InterPro" id="IPR052173">
    <property type="entry name" value="Beta-lactam_resp_regulator"/>
</dbReference>
<evidence type="ECO:0000256" key="6">
    <source>
        <dbReference type="RuleBase" id="RU003983"/>
    </source>
</evidence>
<gene>
    <name evidence="9" type="ORF">JF543_13025</name>
</gene>
<dbReference type="AlphaFoldDB" id="A0A939IW92"/>
<dbReference type="Proteomes" id="UP000664385">
    <property type="component" value="Unassembled WGS sequence"/>
</dbReference>
<evidence type="ECO:0000256" key="7">
    <source>
        <dbReference type="SAM" id="Phobius"/>
    </source>
</evidence>
<feature type="transmembrane region" description="Helical" evidence="7">
    <location>
        <begin position="66"/>
        <end position="89"/>
    </location>
</feature>
<dbReference type="GO" id="GO:0004222">
    <property type="term" value="F:metalloendopeptidase activity"/>
    <property type="evidence" value="ECO:0007669"/>
    <property type="project" value="InterPro"/>
</dbReference>
<evidence type="ECO:0000256" key="2">
    <source>
        <dbReference type="ARBA" id="ARBA00022723"/>
    </source>
</evidence>
<dbReference type="Gene3D" id="3.30.2010.10">
    <property type="entry name" value="Metalloproteases ('zincins'), catalytic domain"/>
    <property type="match status" value="1"/>
</dbReference>
<keyword evidence="5 6" id="KW-0482">Metalloprotease</keyword>
<protein>
    <submittedName>
        <fullName evidence="9">M56 family metallopeptidase</fullName>
    </submittedName>
</protein>
<accession>A0A939IW92</accession>
<evidence type="ECO:0000256" key="3">
    <source>
        <dbReference type="ARBA" id="ARBA00022801"/>
    </source>
</evidence>
<organism evidence="9 10">
    <name type="scientific">Microbacterium esteraromaticum</name>
    <dbReference type="NCBI Taxonomy" id="57043"/>
    <lineage>
        <taxon>Bacteria</taxon>
        <taxon>Bacillati</taxon>
        <taxon>Actinomycetota</taxon>
        <taxon>Actinomycetes</taxon>
        <taxon>Micrococcales</taxon>
        <taxon>Microbacteriaceae</taxon>
        <taxon>Microbacterium</taxon>
    </lineage>
</organism>
<keyword evidence="3 6" id="KW-0378">Hydrolase</keyword>
<dbReference type="PANTHER" id="PTHR34978">
    <property type="entry name" value="POSSIBLE SENSOR-TRANSDUCER PROTEIN BLAR"/>
    <property type="match status" value="1"/>
</dbReference>
<evidence type="ECO:0000256" key="5">
    <source>
        <dbReference type="ARBA" id="ARBA00023049"/>
    </source>
</evidence>
<keyword evidence="7" id="KW-0472">Membrane</keyword>
<comment type="cofactor">
    <cofactor evidence="6">
        <name>Zn(2+)</name>
        <dbReference type="ChEBI" id="CHEBI:29105"/>
    </cofactor>
    <text evidence="6">Binds 1 zinc ion per subunit.</text>
</comment>
<sequence length="297" mass="30758">MRAPRAAVTLLLAVGALWLVAAAALSLLLAWVLSGPTVLPSGMAGVCQRCLDASSPFPAVDLVDTVVPVALLIALPVAGALVLVATAIFRGVRRLRATRATARDIAARADSRIVGGHRVMLTRDLRPTAFSLPHRHGGIVLSRGLLEVLHPDELAAVIAHEREHVHGRHHLALGVLETVIAPLHRLPLMSAIRNAVPLYLEIAADRAASRRAGTPALASALLKLGGTVGAHAPTPHRVVLHAAGPDRIGHLVSPARIGASLVPAIALGAATAAFALMAVVVHGPYLSVILTGCRLAT</sequence>
<dbReference type="EMBL" id="JAEMWU010000003">
    <property type="protein sequence ID" value="MBN8206874.1"/>
    <property type="molecule type" value="Genomic_DNA"/>
</dbReference>
<dbReference type="GO" id="GO:0006508">
    <property type="term" value="P:proteolysis"/>
    <property type="evidence" value="ECO:0007669"/>
    <property type="project" value="UniProtKB-KW"/>
</dbReference>
<feature type="transmembrane region" description="Helical" evidence="7">
    <location>
        <begin position="257"/>
        <end position="281"/>
    </location>
</feature>
<name>A0A939IW92_9MICO</name>
<dbReference type="InterPro" id="IPR001915">
    <property type="entry name" value="Peptidase_M48"/>
</dbReference>
<reference evidence="9" key="1">
    <citation type="submission" date="2020-12" db="EMBL/GenBank/DDBJ databases">
        <title>PHA producing bacteria isolated from mangrove.</title>
        <authorList>
            <person name="Zheng W."/>
            <person name="Yu S."/>
            <person name="Huang Y."/>
        </authorList>
    </citation>
    <scope>NUCLEOTIDE SEQUENCE</scope>
    <source>
        <strain evidence="9">GN8-5</strain>
    </source>
</reference>
<dbReference type="CDD" id="cd07326">
    <property type="entry name" value="M56_BlaR1_MecR1_like"/>
    <property type="match status" value="1"/>
</dbReference>
<evidence type="ECO:0000259" key="8">
    <source>
        <dbReference type="Pfam" id="PF01435"/>
    </source>
</evidence>
<comment type="similarity">
    <text evidence="6">Belongs to the peptidase M48 family.</text>
</comment>
<dbReference type="Pfam" id="PF01435">
    <property type="entry name" value="Peptidase_M48"/>
    <property type="match status" value="1"/>
</dbReference>
<keyword evidence="7" id="KW-1133">Transmembrane helix</keyword>
<evidence type="ECO:0000256" key="4">
    <source>
        <dbReference type="ARBA" id="ARBA00022833"/>
    </source>
</evidence>
<feature type="domain" description="Peptidase M48" evidence="8">
    <location>
        <begin position="117"/>
        <end position="172"/>
    </location>
</feature>
<keyword evidence="2" id="KW-0479">Metal-binding</keyword>
<evidence type="ECO:0000256" key="1">
    <source>
        <dbReference type="ARBA" id="ARBA00022670"/>
    </source>
</evidence>
<dbReference type="PANTHER" id="PTHR34978:SF3">
    <property type="entry name" value="SLR0241 PROTEIN"/>
    <property type="match status" value="1"/>
</dbReference>
<keyword evidence="7" id="KW-0812">Transmembrane</keyword>
<keyword evidence="1 6" id="KW-0645">Protease</keyword>
<evidence type="ECO:0000313" key="9">
    <source>
        <dbReference type="EMBL" id="MBN8206874.1"/>
    </source>
</evidence>
<keyword evidence="4 6" id="KW-0862">Zinc</keyword>